<sequence>MVDIKCENKTISDIIFQLRKEKNLTYANLEEFTGVSLPTIHKIESGVTKRPEFKTVKAIATAFPDFYKEIMECYITIENRIDTLYEVLQDVVSYEEHISLVPKVALRLLENPNCETEESLKRLYDFTERVDDPSLRLEIYKLIVRYSRQHGTTTFVAKGLLQKYLIERSDLKRLEQTFQSGLEIIHYTDFLSDEEKVTYFFRIGLHAHNTKKYRECIEFCGNGMVLEKNESELKARAHLSMINSYSALKNYDKVEELLDVFEKYEYDFVNEAAKHTRAITKARKGEYEIAVPLLEENLRMFSPQSRLYIVDELFEIYLKIDNLDACSKLLERENEIMNTYPDDPNVCRAKGKYYRHKGHYQLTIGVIDEGVKSYASSLQYLNKINAFEEKDACMREFFYCLTKNSIILNKELMDIIYIMAYNVND</sequence>
<gene>
    <name evidence="2" type="ORF">ET33_16590</name>
</gene>
<dbReference type="Gene3D" id="1.10.260.40">
    <property type="entry name" value="lambda repressor-like DNA-binding domains"/>
    <property type="match status" value="1"/>
</dbReference>
<dbReference type="SUPFAM" id="SSF48452">
    <property type="entry name" value="TPR-like"/>
    <property type="match status" value="1"/>
</dbReference>
<dbReference type="InterPro" id="IPR001387">
    <property type="entry name" value="Cro/C1-type_HTH"/>
</dbReference>
<reference evidence="2 3" key="1">
    <citation type="submission" date="2014-06" db="EMBL/GenBank/DDBJ databases">
        <title>Draft genome sequence of Paenibacillus sp. MSt1.</title>
        <authorList>
            <person name="Aw Y.K."/>
            <person name="Ong K.S."/>
            <person name="Gan H.M."/>
            <person name="Lee S.M."/>
        </authorList>
    </citation>
    <scope>NUCLEOTIDE SEQUENCE [LARGE SCALE GENOMIC DNA]</scope>
    <source>
        <strain evidence="2 3">MSt1</strain>
    </source>
</reference>
<dbReference type="PROSITE" id="PS50943">
    <property type="entry name" value="HTH_CROC1"/>
    <property type="match status" value="1"/>
</dbReference>
<dbReference type="RefSeq" id="WP_036688659.1">
    <property type="nucleotide sequence ID" value="NZ_JNVM01000022.1"/>
</dbReference>
<protein>
    <submittedName>
        <fullName evidence="2">DNA-binding protein</fullName>
    </submittedName>
</protein>
<organism evidence="2 3">
    <name type="scientific">Paenibacillus tyrfis</name>
    <dbReference type="NCBI Taxonomy" id="1501230"/>
    <lineage>
        <taxon>Bacteria</taxon>
        <taxon>Bacillati</taxon>
        <taxon>Bacillota</taxon>
        <taxon>Bacilli</taxon>
        <taxon>Bacillales</taxon>
        <taxon>Paenibacillaceae</taxon>
        <taxon>Paenibacillus</taxon>
    </lineage>
</organism>
<dbReference type="InterPro" id="IPR010982">
    <property type="entry name" value="Lambda_DNA-bd_dom_sf"/>
</dbReference>
<evidence type="ECO:0000259" key="1">
    <source>
        <dbReference type="PROSITE" id="PS50943"/>
    </source>
</evidence>
<keyword evidence="3" id="KW-1185">Reference proteome</keyword>
<dbReference type="GO" id="GO:0003677">
    <property type="term" value="F:DNA binding"/>
    <property type="evidence" value="ECO:0007669"/>
    <property type="project" value="UniProtKB-KW"/>
</dbReference>
<dbReference type="OrthoDB" id="2508844at2"/>
<dbReference type="AlphaFoldDB" id="A0A081NYB7"/>
<dbReference type="CDD" id="cd00093">
    <property type="entry name" value="HTH_XRE"/>
    <property type="match status" value="1"/>
</dbReference>
<accession>A0A081NYB7</accession>
<proteinExistence type="predicted"/>
<dbReference type="Proteomes" id="UP000028123">
    <property type="component" value="Unassembled WGS sequence"/>
</dbReference>
<dbReference type="SMART" id="SM00530">
    <property type="entry name" value="HTH_XRE"/>
    <property type="match status" value="1"/>
</dbReference>
<evidence type="ECO:0000313" key="3">
    <source>
        <dbReference type="Proteomes" id="UP000028123"/>
    </source>
</evidence>
<dbReference type="SUPFAM" id="SSF47413">
    <property type="entry name" value="lambda repressor-like DNA-binding domains"/>
    <property type="match status" value="1"/>
</dbReference>
<dbReference type="EMBL" id="JNVM01000022">
    <property type="protein sequence ID" value="KEQ23440.1"/>
    <property type="molecule type" value="Genomic_DNA"/>
</dbReference>
<dbReference type="eggNOG" id="COG1396">
    <property type="taxonomic scope" value="Bacteria"/>
</dbReference>
<dbReference type="InterPro" id="IPR011990">
    <property type="entry name" value="TPR-like_helical_dom_sf"/>
</dbReference>
<name>A0A081NYB7_9BACL</name>
<dbReference type="Pfam" id="PF01381">
    <property type="entry name" value="HTH_3"/>
    <property type="match status" value="1"/>
</dbReference>
<keyword evidence="2" id="KW-0238">DNA-binding</keyword>
<comment type="caution">
    <text evidence="2">The sequence shown here is derived from an EMBL/GenBank/DDBJ whole genome shotgun (WGS) entry which is preliminary data.</text>
</comment>
<evidence type="ECO:0000313" key="2">
    <source>
        <dbReference type="EMBL" id="KEQ23440.1"/>
    </source>
</evidence>
<feature type="domain" description="HTH cro/C1-type" evidence="1">
    <location>
        <begin position="17"/>
        <end position="63"/>
    </location>
</feature>
<dbReference type="Gene3D" id="1.25.40.10">
    <property type="entry name" value="Tetratricopeptide repeat domain"/>
    <property type="match status" value="1"/>
</dbReference>